<dbReference type="PANTHER" id="PTHR43155:SF2">
    <property type="entry name" value="CYCLIC DI-GMP PHOSPHODIESTERASE PA4108"/>
    <property type="match status" value="1"/>
</dbReference>
<organism evidence="3 4">
    <name type="scientific">Candidatus Lambdaproteobacteria bacterium RIFOXYD2_FULL_56_26</name>
    <dbReference type="NCBI Taxonomy" id="1817773"/>
    <lineage>
        <taxon>Bacteria</taxon>
        <taxon>Pseudomonadati</taxon>
        <taxon>Pseudomonadota</taxon>
        <taxon>Candidatus Lambdaproteobacteria</taxon>
    </lineage>
</organism>
<feature type="coiled-coil region" evidence="1">
    <location>
        <begin position="333"/>
        <end position="360"/>
    </location>
</feature>
<dbReference type="PANTHER" id="PTHR43155">
    <property type="entry name" value="CYCLIC DI-GMP PHOSPHODIESTERASE PA4108-RELATED"/>
    <property type="match status" value="1"/>
</dbReference>
<evidence type="ECO:0000259" key="2">
    <source>
        <dbReference type="PROSITE" id="PS51832"/>
    </source>
</evidence>
<dbReference type="SMART" id="SM00471">
    <property type="entry name" value="HDc"/>
    <property type="match status" value="1"/>
</dbReference>
<dbReference type="Pfam" id="PF01590">
    <property type="entry name" value="GAF"/>
    <property type="match status" value="1"/>
</dbReference>
<protein>
    <recommendedName>
        <fullName evidence="2">HD-GYP domain-containing protein</fullName>
    </recommendedName>
</protein>
<evidence type="ECO:0000256" key="1">
    <source>
        <dbReference type="SAM" id="Coils"/>
    </source>
</evidence>
<dbReference type="SUPFAM" id="SSF55781">
    <property type="entry name" value="GAF domain-like"/>
    <property type="match status" value="1"/>
</dbReference>
<accession>A0A1F6GRU0</accession>
<dbReference type="Pfam" id="PF01966">
    <property type="entry name" value="HD"/>
    <property type="match status" value="1"/>
</dbReference>
<dbReference type="Pfam" id="PF13487">
    <property type="entry name" value="HD_5"/>
    <property type="match status" value="1"/>
</dbReference>
<gene>
    <name evidence="3" type="ORF">A2557_03595</name>
</gene>
<keyword evidence="1" id="KW-0175">Coiled coil</keyword>
<dbReference type="Gene3D" id="3.30.450.40">
    <property type="match status" value="1"/>
</dbReference>
<feature type="coiled-coil region" evidence="1">
    <location>
        <begin position="28"/>
        <end position="55"/>
    </location>
</feature>
<dbReference type="InterPro" id="IPR003607">
    <property type="entry name" value="HD/PDEase_dom"/>
</dbReference>
<reference evidence="3 4" key="1">
    <citation type="journal article" date="2016" name="Nat. Commun.">
        <title>Thousands of microbial genomes shed light on interconnected biogeochemical processes in an aquifer system.</title>
        <authorList>
            <person name="Anantharaman K."/>
            <person name="Brown C.T."/>
            <person name="Hug L.A."/>
            <person name="Sharon I."/>
            <person name="Castelle C.J."/>
            <person name="Probst A.J."/>
            <person name="Thomas B.C."/>
            <person name="Singh A."/>
            <person name="Wilkins M.J."/>
            <person name="Karaoz U."/>
            <person name="Brodie E.L."/>
            <person name="Williams K.H."/>
            <person name="Hubbard S.S."/>
            <person name="Banfield J.F."/>
        </authorList>
    </citation>
    <scope>NUCLEOTIDE SEQUENCE [LARGE SCALE GENOMIC DNA]</scope>
</reference>
<dbReference type="SUPFAM" id="SSF109604">
    <property type="entry name" value="HD-domain/PDEase-like"/>
    <property type="match status" value="2"/>
</dbReference>
<dbReference type="InterPro" id="IPR006674">
    <property type="entry name" value="HD_domain"/>
</dbReference>
<dbReference type="EMBL" id="MFNF01000042">
    <property type="protein sequence ID" value="OGH00768.1"/>
    <property type="molecule type" value="Genomic_DNA"/>
</dbReference>
<dbReference type="Gene3D" id="1.10.3210.10">
    <property type="entry name" value="Hypothetical protein af1432"/>
    <property type="match status" value="2"/>
</dbReference>
<name>A0A1F6GRU0_9PROT</name>
<dbReference type="SMART" id="SM00065">
    <property type="entry name" value="GAF"/>
    <property type="match status" value="1"/>
</dbReference>
<feature type="domain" description="HD-GYP" evidence="2">
    <location>
        <begin position="384"/>
        <end position="590"/>
    </location>
</feature>
<dbReference type="GO" id="GO:0008081">
    <property type="term" value="F:phosphoric diester hydrolase activity"/>
    <property type="evidence" value="ECO:0007669"/>
    <property type="project" value="UniProtKB-ARBA"/>
</dbReference>
<proteinExistence type="predicted"/>
<dbReference type="AlphaFoldDB" id="A0A1F6GRU0"/>
<evidence type="ECO:0000313" key="3">
    <source>
        <dbReference type="EMBL" id="OGH00768.1"/>
    </source>
</evidence>
<dbReference type="InterPro" id="IPR037522">
    <property type="entry name" value="HD_GYP_dom"/>
</dbReference>
<dbReference type="PROSITE" id="PS51832">
    <property type="entry name" value="HD_GYP"/>
    <property type="match status" value="1"/>
</dbReference>
<comment type="caution">
    <text evidence="3">The sequence shown here is derived from an EMBL/GenBank/DDBJ whole genome shotgun (WGS) entry which is preliminary data.</text>
</comment>
<dbReference type="InterPro" id="IPR029016">
    <property type="entry name" value="GAF-like_dom_sf"/>
</dbReference>
<dbReference type="CDD" id="cd00077">
    <property type="entry name" value="HDc"/>
    <property type="match status" value="2"/>
</dbReference>
<evidence type="ECO:0000313" key="4">
    <source>
        <dbReference type="Proteomes" id="UP000177583"/>
    </source>
</evidence>
<dbReference type="InterPro" id="IPR003018">
    <property type="entry name" value="GAF"/>
</dbReference>
<sequence length="630" mass="70669">MRLSTRLIQFEHLLKRHQSLGGREIGAFASIRREIKELERQIDILILAGSELNDTMKDRRNGMEIILNSACKLTNADGGTLYMIAEEYFDEPLNPGELKATYLNFEVLQNTTMGVLLQRKSDEEFFLPPVPMQVGGVKNLNNVSAYCANTGQVINIADVYNAQGFDFSGTRKYDEQTGYRSKSMLVIPLRDHENEIIGVLQLINRKKDNGEVIPFAPADQAVVQAISYQAAVSLTTEKLVGEQRALFAAFVQVLAEGLGEKSPYNFGHINRVAHLTEIIAGAINQYDQGPYANLGFNQDQMDELRLAGWMHDIGKLTTPENVVSKQLKLEVLADRFELVVQRYNSKIKDLEIELLQAKVKALETGTNPEEIRALTEKTNGEIKGLEQELVGLMSFNFGGEFMADEKIAAIKSAAQKTATQHFKVQFEQGINTPYVGKVELLANPVQEPLLTQLEQDLLSIKKGTLSEAERQIINDHADRSWRWLFKLPFPRKMLKLPLYSAAHHETLNGTGYPHKLRANQLPAQARIIAVVDIFEALTANDRPYKKPMPLAKALDILGFMVKDGHLDPEICKIFLLSGQCEAWANANLLPEQLGPLDLKGWVERFYPAHFDPDLPAYQAAQLARSEQAQE</sequence>
<dbReference type="Proteomes" id="UP000177583">
    <property type="component" value="Unassembled WGS sequence"/>
</dbReference>